<evidence type="ECO:0000313" key="3">
    <source>
        <dbReference type="Proteomes" id="UP000006906"/>
    </source>
</evidence>
<dbReference type="Proteomes" id="UP000006906">
    <property type="component" value="Chromosome 3"/>
</dbReference>
<dbReference type="RefSeq" id="XP_042926362.1">
    <property type="nucleotide sequence ID" value="XM_043061233.1"/>
</dbReference>
<reference evidence="2 3" key="1">
    <citation type="journal article" date="2007" name="Science">
        <title>The Chlamydomonas genome reveals the evolution of key animal and plant functions.</title>
        <authorList>
            <person name="Merchant S.S."/>
            <person name="Prochnik S.E."/>
            <person name="Vallon O."/>
            <person name="Harris E.H."/>
            <person name="Karpowicz S.J."/>
            <person name="Witman G.B."/>
            <person name="Terry A."/>
            <person name="Salamov A."/>
            <person name="Fritz-Laylin L.K."/>
            <person name="Marechal-Drouard L."/>
            <person name="Marshall W.F."/>
            <person name="Qu L.H."/>
            <person name="Nelson D.R."/>
            <person name="Sanderfoot A.A."/>
            <person name="Spalding M.H."/>
            <person name="Kapitonov V.V."/>
            <person name="Ren Q."/>
            <person name="Ferris P."/>
            <person name="Lindquist E."/>
            <person name="Shapiro H."/>
            <person name="Lucas S.M."/>
            <person name="Grimwood J."/>
            <person name="Schmutz J."/>
            <person name="Cardol P."/>
            <person name="Cerutti H."/>
            <person name="Chanfreau G."/>
            <person name="Chen C.L."/>
            <person name="Cognat V."/>
            <person name="Croft M.T."/>
            <person name="Dent R."/>
            <person name="Dutcher S."/>
            <person name="Fernandez E."/>
            <person name="Fukuzawa H."/>
            <person name="Gonzalez-Ballester D."/>
            <person name="Gonzalez-Halphen D."/>
            <person name="Hallmann A."/>
            <person name="Hanikenne M."/>
            <person name="Hippler M."/>
            <person name="Inwood W."/>
            <person name="Jabbari K."/>
            <person name="Kalanon M."/>
            <person name="Kuras R."/>
            <person name="Lefebvre P.A."/>
            <person name="Lemaire S.D."/>
            <person name="Lobanov A.V."/>
            <person name="Lohr M."/>
            <person name="Manuell A."/>
            <person name="Meier I."/>
            <person name="Mets L."/>
            <person name="Mittag M."/>
            <person name="Mittelmeier T."/>
            <person name="Moroney J.V."/>
            <person name="Moseley J."/>
            <person name="Napoli C."/>
            <person name="Nedelcu A.M."/>
            <person name="Niyogi K."/>
            <person name="Novoselov S.V."/>
            <person name="Paulsen I.T."/>
            <person name="Pazour G."/>
            <person name="Purton S."/>
            <person name="Ral J.P."/>
            <person name="Riano-Pachon D.M."/>
            <person name="Riekhof W."/>
            <person name="Rymarquis L."/>
            <person name="Schroda M."/>
            <person name="Stern D."/>
            <person name="Umen J."/>
            <person name="Willows R."/>
            <person name="Wilson N."/>
            <person name="Zimmer S.L."/>
            <person name="Allmer J."/>
            <person name="Balk J."/>
            <person name="Bisova K."/>
            <person name="Chen C.J."/>
            <person name="Elias M."/>
            <person name="Gendler K."/>
            <person name="Hauser C."/>
            <person name="Lamb M.R."/>
            <person name="Ledford H."/>
            <person name="Long J.C."/>
            <person name="Minagawa J."/>
            <person name="Page M.D."/>
            <person name="Pan J."/>
            <person name="Pootakham W."/>
            <person name="Roje S."/>
            <person name="Rose A."/>
            <person name="Stahlberg E."/>
            <person name="Terauchi A.M."/>
            <person name="Yang P."/>
            <person name="Ball S."/>
            <person name="Bowler C."/>
            <person name="Dieckmann C.L."/>
            <person name="Gladyshev V.N."/>
            <person name="Green P."/>
            <person name="Jorgensen R."/>
            <person name="Mayfield S."/>
            <person name="Mueller-Roeber B."/>
            <person name="Rajamani S."/>
            <person name="Sayre R.T."/>
            <person name="Brokstein P."/>
            <person name="Dubchak I."/>
            <person name="Goodstein D."/>
            <person name="Hornick L."/>
            <person name="Huang Y.W."/>
            <person name="Jhaveri J."/>
            <person name="Luo Y."/>
            <person name="Martinez D."/>
            <person name="Ngau W.C."/>
            <person name="Otillar B."/>
            <person name="Poliakov A."/>
            <person name="Porter A."/>
            <person name="Szajkowski L."/>
            <person name="Werner G."/>
            <person name="Zhou K."/>
            <person name="Grigoriev I.V."/>
            <person name="Rokhsar D.S."/>
            <person name="Grossman A.R."/>
        </authorList>
    </citation>
    <scope>NUCLEOTIDE SEQUENCE [LARGE SCALE GENOMIC DNA]</scope>
    <source>
        <strain evidence="3">CC-503</strain>
    </source>
</reference>
<dbReference type="OrthoDB" id="521923at2759"/>
<dbReference type="Gramene" id="PNW85612">
    <property type="protein sequence ID" value="PNW85612"/>
    <property type="gene ID" value="CHLRE_03g194750v5"/>
</dbReference>
<name>A0A2K3DYK0_CHLRE</name>
<gene>
    <name evidence="2" type="ORF">CHLRE_03g194750v5</name>
</gene>
<dbReference type="InParanoid" id="A0A2K3DYK0"/>
<evidence type="ECO:0000313" key="2">
    <source>
        <dbReference type="EMBL" id="PNW85612.1"/>
    </source>
</evidence>
<proteinExistence type="predicted"/>
<protein>
    <submittedName>
        <fullName evidence="2">Uncharacterized protein</fullName>
    </submittedName>
</protein>
<accession>A0A2K3DYK0</accession>
<feature type="region of interest" description="Disordered" evidence="1">
    <location>
        <begin position="34"/>
        <end position="66"/>
    </location>
</feature>
<dbReference type="AlphaFoldDB" id="A0A2K3DYK0"/>
<feature type="compositionally biased region" description="Polar residues" evidence="1">
    <location>
        <begin position="46"/>
        <end position="66"/>
    </location>
</feature>
<organism evidence="2 3">
    <name type="scientific">Chlamydomonas reinhardtii</name>
    <name type="common">Chlamydomonas smithii</name>
    <dbReference type="NCBI Taxonomy" id="3055"/>
    <lineage>
        <taxon>Eukaryota</taxon>
        <taxon>Viridiplantae</taxon>
        <taxon>Chlorophyta</taxon>
        <taxon>core chlorophytes</taxon>
        <taxon>Chlorophyceae</taxon>
        <taxon>CS clade</taxon>
        <taxon>Chlamydomonadales</taxon>
        <taxon>Chlamydomonadaceae</taxon>
        <taxon>Chlamydomonas</taxon>
    </lineage>
</organism>
<dbReference type="EMBL" id="CM008964">
    <property type="protein sequence ID" value="PNW85612.1"/>
    <property type="molecule type" value="Genomic_DNA"/>
</dbReference>
<sequence>MSPPTPPKYTLRRCDSGPLGEPSLLELAAVGHRRRNSGEEFASGPLQFSWNEASPATSPPQSSKRH</sequence>
<dbReference type="KEGG" id="cre:CHLRE_03g194750v5"/>
<feature type="region of interest" description="Disordered" evidence="1">
    <location>
        <begin position="1"/>
        <end position="20"/>
    </location>
</feature>
<keyword evidence="3" id="KW-1185">Reference proteome</keyword>
<dbReference type="GeneID" id="5718728"/>
<evidence type="ECO:0000256" key="1">
    <source>
        <dbReference type="SAM" id="MobiDB-lite"/>
    </source>
</evidence>